<accession>A0ACC0CDG0</accession>
<sequence length="181" mass="20401">MNKRSQSPLGLKISPITRAQRKKLKLQEDNRMITYIEDVLKSKIEELDGQGKLPKVFTIENWLNVTLVGSWIEALLKKAPTANEGTSDTSRMNINEILRSMQQSIEGLARQFQSVSKDVEEFRKGKSDAAIDQRVADNLGGFHSPHHQRPFDNVSTYGYQGRPQVRGGRRGGLGGRGYHRP</sequence>
<evidence type="ECO:0000313" key="1">
    <source>
        <dbReference type="EMBL" id="KAI5683018.1"/>
    </source>
</evidence>
<evidence type="ECO:0000313" key="2">
    <source>
        <dbReference type="Proteomes" id="UP001060085"/>
    </source>
</evidence>
<organism evidence="1 2">
    <name type="scientific">Catharanthus roseus</name>
    <name type="common">Madagascar periwinkle</name>
    <name type="synonym">Vinca rosea</name>
    <dbReference type="NCBI Taxonomy" id="4058"/>
    <lineage>
        <taxon>Eukaryota</taxon>
        <taxon>Viridiplantae</taxon>
        <taxon>Streptophyta</taxon>
        <taxon>Embryophyta</taxon>
        <taxon>Tracheophyta</taxon>
        <taxon>Spermatophyta</taxon>
        <taxon>Magnoliopsida</taxon>
        <taxon>eudicotyledons</taxon>
        <taxon>Gunneridae</taxon>
        <taxon>Pentapetalae</taxon>
        <taxon>asterids</taxon>
        <taxon>lamiids</taxon>
        <taxon>Gentianales</taxon>
        <taxon>Apocynaceae</taxon>
        <taxon>Rauvolfioideae</taxon>
        <taxon>Vinceae</taxon>
        <taxon>Catharanthinae</taxon>
        <taxon>Catharanthus</taxon>
    </lineage>
</organism>
<name>A0ACC0CDG0_CATRO</name>
<reference evidence="2" key="1">
    <citation type="journal article" date="2023" name="Nat. Plants">
        <title>Single-cell RNA sequencing provides a high-resolution roadmap for understanding the multicellular compartmentation of specialized metabolism.</title>
        <authorList>
            <person name="Sun S."/>
            <person name="Shen X."/>
            <person name="Li Y."/>
            <person name="Li Y."/>
            <person name="Wang S."/>
            <person name="Li R."/>
            <person name="Zhang H."/>
            <person name="Shen G."/>
            <person name="Guo B."/>
            <person name="Wei J."/>
            <person name="Xu J."/>
            <person name="St-Pierre B."/>
            <person name="Chen S."/>
            <person name="Sun C."/>
        </authorList>
    </citation>
    <scope>NUCLEOTIDE SEQUENCE [LARGE SCALE GENOMIC DNA]</scope>
</reference>
<dbReference type="EMBL" id="CM044701">
    <property type="protein sequence ID" value="KAI5683018.1"/>
    <property type="molecule type" value="Genomic_DNA"/>
</dbReference>
<protein>
    <submittedName>
        <fullName evidence="1">Uncharacterized protein</fullName>
    </submittedName>
</protein>
<gene>
    <name evidence="1" type="ORF">M9H77_04246</name>
</gene>
<keyword evidence="2" id="KW-1185">Reference proteome</keyword>
<dbReference type="Proteomes" id="UP001060085">
    <property type="component" value="Linkage Group LG01"/>
</dbReference>
<proteinExistence type="predicted"/>
<comment type="caution">
    <text evidence="1">The sequence shown here is derived from an EMBL/GenBank/DDBJ whole genome shotgun (WGS) entry which is preliminary data.</text>
</comment>